<name>A0AAN7T8T0_9PEZI</name>
<evidence type="ECO:0000313" key="6">
    <source>
        <dbReference type="Proteomes" id="UP001310890"/>
    </source>
</evidence>
<dbReference type="PANTHER" id="PTHR12940">
    <property type="entry name" value="ES-2 PROTEIN - RELATED"/>
    <property type="match status" value="1"/>
</dbReference>
<sequence>MFQISSAETVAAKRKMDTALMPPPPPPPLPKRQKRPAKVLDEDVYSHALSHIIARDYFPGLLESQAQQEYLTALDSNNNDWIRDAGRKLTQVMTPGPGGRKRGRRGTSFTPRRTTGSRDTPRSYVGGTPTPTQTPTTERGEDHFAPEPKPEVDISMSLGDFQAKYTSEDNESFNALLDTQNVRRAAKYEFFHRGNKIPTARQIAYRAKEQKLLENGGRTTSTPLITTNAGGEERQALAHARPSAELDTRPASVDSFPNRQGPRNHFMFGPDGVEDYTTTHAQQREATSVAPPKTVTFTATRLPSVSEQARANLFPPSSSLSAIDAAIAGRPKPTASEPGYSGADTPRVNGYAFVDAEHTPSELGVPISDGEADALEREEVMKLLPKAEADGDRNPFVMSEQSAREGLRDRLVEKADTARRKSARGQVGKLAELGIVTSTPGSGVGTPRFTSAPKVLGRKGMTPAGRMLSASLGKTPLRGNDGKGLKLEAGWEKTPKVRKVL</sequence>
<reference evidence="5" key="1">
    <citation type="submission" date="2023-08" db="EMBL/GenBank/DDBJ databases">
        <title>Black Yeasts Isolated from many extreme environments.</title>
        <authorList>
            <person name="Coleine C."/>
            <person name="Stajich J.E."/>
            <person name="Selbmann L."/>
        </authorList>
    </citation>
    <scope>NUCLEOTIDE SEQUENCE</scope>
    <source>
        <strain evidence="5">CCFEE 5401</strain>
    </source>
</reference>
<dbReference type="AlphaFoldDB" id="A0AAN7T8T0"/>
<feature type="compositionally biased region" description="Low complexity" evidence="4">
    <location>
        <begin position="128"/>
        <end position="137"/>
    </location>
</feature>
<dbReference type="GO" id="GO:0071013">
    <property type="term" value="C:catalytic step 2 spliceosome"/>
    <property type="evidence" value="ECO:0007669"/>
    <property type="project" value="TreeGrafter"/>
</dbReference>
<evidence type="ECO:0000256" key="1">
    <source>
        <dbReference type="ARBA" id="ARBA00004123"/>
    </source>
</evidence>
<accession>A0AAN7T8T0</accession>
<comment type="caution">
    <text evidence="5">The sequence shown here is derived from an EMBL/GenBank/DDBJ whole genome shotgun (WGS) entry which is preliminary data.</text>
</comment>
<evidence type="ECO:0000256" key="3">
    <source>
        <dbReference type="ARBA" id="ARBA00023242"/>
    </source>
</evidence>
<dbReference type="EMBL" id="JAVRRL010000139">
    <property type="protein sequence ID" value="KAK5107128.1"/>
    <property type="molecule type" value="Genomic_DNA"/>
</dbReference>
<feature type="region of interest" description="Disordered" evidence="4">
    <location>
        <begin position="1"/>
        <end position="36"/>
    </location>
</feature>
<protein>
    <recommendedName>
        <fullName evidence="7">Protein DGCR14</fullName>
    </recommendedName>
</protein>
<comment type="subcellular location">
    <subcellularLocation>
        <location evidence="1">Nucleus</location>
    </subcellularLocation>
</comment>
<dbReference type="PANTHER" id="PTHR12940:SF0">
    <property type="entry name" value="SPLICING FACTOR ESS-2 HOMOLOG"/>
    <property type="match status" value="1"/>
</dbReference>
<feature type="compositionally biased region" description="Polar residues" evidence="4">
    <location>
        <begin position="107"/>
        <end position="118"/>
    </location>
</feature>
<proteinExistence type="inferred from homology"/>
<comment type="similarity">
    <text evidence="2">Belongs to the ESS2 family.</text>
</comment>
<evidence type="ECO:0000313" key="5">
    <source>
        <dbReference type="EMBL" id="KAK5107128.1"/>
    </source>
</evidence>
<feature type="compositionally biased region" description="Pro residues" evidence="4">
    <location>
        <begin position="21"/>
        <end position="30"/>
    </location>
</feature>
<evidence type="ECO:0008006" key="7">
    <source>
        <dbReference type="Google" id="ProtNLM"/>
    </source>
</evidence>
<dbReference type="InterPro" id="IPR019148">
    <property type="entry name" value="Nuclear_protein_DGCR14_ESS-2"/>
</dbReference>
<gene>
    <name evidence="5" type="ORF">LTR62_001718</name>
</gene>
<feature type="region of interest" description="Disordered" evidence="4">
    <location>
        <begin position="240"/>
        <end position="274"/>
    </location>
</feature>
<feature type="region of interest" description="Disordered" evidence="4">
    <location>
        <begin position="90"/>
        <end position="153"/>
    </location>
</feature>
<feature type="region of interest" description="Disordered" evidence="4">
    <location>
        <begin position="444"/>
        <end position="488"/>
    </location>
</feature>
<evidence type="ECO:0000256" key="2">
    <source>
        <dbReference type="ARBA" id="ARBA00009072"/>
    </source>
</evidence>
<evidence type="ECO:0000256" key="4">
    <source>
        <dbReference type="SAM" id="MobiDB-lite"/>
    </source>
</evidence>
<organism evidence="5 6">
    <name type="scientific">Meristemomyces frigidus</name>
    <dbReference type="NCBI Taxonomy" id="1508187"/>
    <lineage>
        <taxon>Eukaryota</taxon>
        <taxon>Fungi</taxon>
        <taxon>Dikarya</taxon>
        <taxon>Ascomycota</taxon>
        <taxon>Pezizomycotina</taxon>
        <taxon>Dothideomycetes</taxon>
        <taxon>Dothideomycetidae</taxon>
        <taxon>Mycosphaerellales</taxon>
        <taxon>Teratosphaeriaceae</taxon>
        <taxon>Meristemomyces</taxon>
    </lineage>
</organism>
<feature type="compositionally biased region" description="Basic and acidic residues" evidence="4">
    <location>
        <begin position="138"/>
        <end position="152"/>
    </location>
</feature>
<keyword evidence="3" id="KW-0539">Nucleus</keyword>
<dbReference type="Pfam" id="PF09751">
    <property type="entry name" value="Es2"/>
    <property type="match status" value="1"/>
</dbReference>
<dbReference type="Proteomes" id="UP001310890">
    <property type="component" value="Unassembled WGS sequence"/>
</dbReference>